<evidence type="ECO:0000256" key="3">
    <source>
        <dbReference type="ARBA" id="ARBA00022989"/>
    </source>
</evidence>
<keyword evidence="4 5" id="KW-0472">Membrane</keyword>
<dbReference type="InterPro" id="IPR001129">
    <property type="entry name" value="Membr-assoc_MAPEG"/>
</dbReference>
<feature type="transmembrane region" description="Helical" evidence="5">
    <location>
        <begin position="6"/>
        <end position="24"/>
    </location>
</feature>
<evidence type="ECO:0000313" key="7">
    <source>
        <dbReference type="Proteomes" id="UP000765160"/>
    </source>
</evidence>
<accession>A0ABX1EZU2</accession>
<dbReference type="RefSeq" id="WP_168050023.1">
    <property type="nucleotide sequence ID" value="NZ_JAATJR010000003.1"/>
</dbReference>
<evidence type="ECO:0000256" key="5">
    <source>
        <dbReference type="SAM" id="Phobius"/>
    </source>
</evidence>
<evidence type="ECO:0000256" key="2">
    <source>
        <dbReference type="ARBA" id="ARBA00022692"/>
    </source>
</evidence>
<dbReference type="PANTHER" id="PTHR35814">
    <property type="match status" value="1"/>
</dbReference>
<dbReference type="EMBL" id="JAAVTX010000003">
    <property type="protein sequence ID" value="NKE45602.1"/>
    <property type="molecule type" value="Genomic_DNA"/>
</dbReference>
<reference evidence="6 7" key="1">
    <citation type="submission" date="2020-03" db="EMBL/GenBank/DDBJ databases">
        <title>Roseomonas selenitidurans sp. nov. isolated from soil.</title>
        <authorList>
            <person name="Liu H."/>
        </authorList>
    </citation>
    <scope>NUCLEOTIDE SEQUENCE [LARGE SCALE GENOMIC DNA]</scope>
    <source>
        <strain evidence="6 7">JCM 15073</strain>
    </source>
</reference>
<name>A0ABX1EZU2_9PROT</name>
<gene>
    <name evidence="6" type="ORF">HB662_12505</name>
</gene>
<comment type="caution">
    <text evidence="6">The sequence shown here is derived from an EMBL/GenBank/DDBJ whole genome shotgun (WGS) entry which is preliminary data.</text>
</comment>
<comment type="subcellular location">
    <subcellularLocation>
        <location evidence="1">Membrane</location>
    </subcellularLocation>
</comment>
<sequence length="130" mass="13709">MLPVTAFYAAPLALAFVVLSTRVIRARRLYQQPLGTAHRLVERAARAHGNFAEAAPLALLLLALCEANGLPSWALHVLGVTLLAGRGFHALGIGREPEVFRWRVLGTGLTLTMIGTAGAAAMGLALAALF</sequence>
<keyword evidence="7" id="KW-1185">Reference proteome</keyword>
<organism evidence="6 7">
    <name type="scientific">Falsiroseomonas frigidaquae</name>
    <dbReference type="NCBI Taxonomy" id="487318"/>
    <lineage>
        <taxon>Bacteria</taxon>
        <taxon>Pseudomonadati</taxon>
        <taxon>Pseudomonadota</taxon>
        <taxon>Alphaproteobacteria</taxon>
        <taxon>Acetobacterales</taxon>
        <taxon>Roseomonadaceae</taxon>
        <taxon>Falsiroseomonas</taxon>
    </lineage>
</organism>
<dbReference type="SUPFAM" id="SSF161084">
    <property type="entry name" value="MAPEG domain-like"/>
    <property type="match status" value="1"/>
</dbReference>
<dbReference type="Gene3D" id="1.20.120.550">
    <property type="entry name" value="Membrane associated eicosanoid/glutathione metabolism-like domain"/>
    <property type="match status" value="1"/>
</dbReference>
<evidence type="ECO:0000256" key="4">
    <source>
        <dbReference type="ARBA" id="ARBA00023136"/>
    </source>
</evidence>
<keyword evidence="3 5" id="KW-1133">Transmembrane helix</keyword>
<evidence type="ECO:0000313" key="6">
    <source>
        <dbReference type="EMBL" id="NKE45602.1"/>
    </source>
</evidence>
<dbReference type="Proteomes" id="UP000765160">
    <property type="component" value="Unassembled WGS sequence"/>
</dbReference>
<dbReference type="PANTHER" id="PTHR35814:SF1">
    <property type="entry name" value="GLUTATHIONE S-TRANSFERASE-RELATED"/>
    <property type="match status" value="1"/>
</dbReference>
<keyword evidence="2 5" id="KW-0812">Transmembrane</keyword>
<protein>
    <submittedName>
        <fullName evidence="6">Glutathione metabolism protein</fullName>
    </submittedName>
</protein>
<dbReference type="Pfam" id="PF01124">
    <property type="entry name" value="MAPEG"/>
    <property type="match status" value="1"/>
</dbReference>
<dbReference type="InterPro" id="IPR023352">
    <property type="entry name" value="MAPEG-like_dom_sf"/>
</dbReference>
<evidence type="ECO:0000256" key="1">
    <source>
        <dbReference type="ARBA" id="ARBA00004370"/>
    </source>
</evidence>
<proteinExistence type="predicted"/>
<feature type="transmembrane region" description="Helical" evidence="5">
    <location>
        <begin position="104"/>
        <end position="129"/>
    </location>
</feature>